<sequence>MQGSYKPKTQERYLYARPCGFSLTEEHTTKPVVRLWCKSKNPATEKIRFQPRLGATR</sequence>
<reference evidence="1" key="1">
    <citation type="journal article" date="2021" name="Proc. Natl. Acad. Sci. U.S.A.">
        <title>A Catalog of Tens of Thousands of Viruses from Human Metagenomes Reveals Hidden Associations with Chronic Diseases.</title>
        <authorList>
            <person name="Tisza M.J."/>
            <person name="Buck C.B."/>
        </authorList>
    </citation>
    <scope>NUCLEOTIDE SEQUENCE</scope>
    <source>
        <strain evidence="1">CtqfO1</strain>
    </source>
</reference>
<accession>A0A8S5T2A9</accession>
<protein>
    <submittedName>
        <fullName evidence="1">Uncharacterized protein</fullName>
    </submittedName>
</protein>
<proteinExistence type="predicted"/>
<dbReference type="EMBL" id="BK032734">
    <property type="protein sequence ID" value="DAF57500.1"/>
    <property type="molecule type" value="Genomic_DNA"/>
</dbReference>
<organism evidence="1">
    <name type="scientific">Myoviridae sp. ctqfO1</name>
    <dbReference type="NCBI Taxonomy" id="2827710"/>
    <lineage>
        <taxon>Viruses</taxon>
        <taxon>Duplodnaviria</taxon>
        <taxon>Heunggongvirae</taxon>
        <taxon>Uroviricota</taxon>
        <taxon>Caudoviricetes</taxon>
    </lineage>
</organism>
<name>A0A8S5T2A9_9CAUD</name>
<evidence type="ECO:0000313" key="1">
    <source>
        <dbReference type="EMBL" id="DAF57500.1"/>
    </source>
</evidence>